<gene>
    <name evidence="3" type="ORF">VQ02_21575</name>
</gene>
<evidence type="ECO:0008006" key="5">
    <source>
        <dbReference type="Google" id="ProtNLM"/>
    </source>
</evidence>
<feature type="signal peptide" evidence="2">
    <location>
        <begin position="1"/>
        <end position="22"/>
    </location>
</feature>
<name>A0A0J6V2T0_9HYPH</name>
<evidence type="ECO:0000313" key="3">
    <source>
        <dbReference type="EMBL" id="KMO33146.1"/>
    </source>
</evidence>
<dbReference type="Proteomes" id="UP000035955">
    <property type="component" value="Unassembled WGS sequence"/>
</dbReference>
<proteinExistence type="predicted"/>
<dbReference type="PATRIC" id="fig|298794.3.peg.1673"/>
<dbReference type="RefSeq" id="WP_048446268.1">
    <property type="nucleotide sequence ID" value="NZ_LABY01000159.1"/>
</dbReference>
<feature type="region of interest" description="Disordered" evidence="1">
    <location>
        <begin position="91"/>
        <end position="169"/>
    </location>
</feature>
<accession>A0A0J6V2T0</accession>
<dbReference type="AlphaFoldDB" id="A0A0J6V2T0"/>
<organism evidence="3 4">
    <name type="scientific">Methylobacterium variabile</name>
    <dbReference type="NCBI Taxonomy" id="298794"/>
    <lineage>
        <taxon>Bacteria</taxon>
        <taxon>Pseudomonadati</taxon>
        <taxon>Pseudomonadota</taxon>
        <taxon>Alphaproteobacteria</taxon>
        <taxon>Hyphomicrobiales</taxon>
        <taxon>Methylobacteriaceae</taxon>
        <taxon>Methylobacterium</taxon>
    </lineage>
</organism>
<keyword evidence="4" id="KW-1185">Reference proteome</keyword>
<keyword evidence="2" id="KW-0732">Signal</keyword>
<feature type="chain" id="PRO_5005283099" description="Translation initiation factor IF-2" evidence="2">
    <location>
        <begin position="23"/>
        <end position="218"/>
    </location>
</feature>
<sequence length="218" mass="22452">MLKRSIIPAAAVTVVLATVAHASLITSPAAPPAPQGDAPAPADMAVRRPDTAIKASAPQAEAPAAFQPGKPAPRVIDLPRAEATSRSYVALPSSEEAGTPPHAAKPMPRTAELTRPETERVAAGTATAPDRLRFGAEAAPERNASAQRPRAPEPVVGDARAQPRDGGRTAEVRTAKWSGGEGAVWKTGPDARAFTGTFGGCRFSGAVGPRSYKIDRAC</sequence>
<evidence type="ECO:0000256" key="2">
    <source>
        <dbReference type="SAM" id="SignalP"/>
    </source>
</evidence>
<dbReference type="OrthoDB" id="7999228at2"/>
<dbReference type="EMBL" id="LABY01000159">
    <property type="protein sequence ID" value="KMO33146.1"/>
    <property type="molecule type" value="Genomic_DNA"/>
</dbReference>
<comment type="caution">
    <text evidence="3">The sequence shown here is derived from an EMBL/GenBank/DDBJ whole genome shotgun (WGS) entry which is preliminary data.</text>
</comment>
<evidence type="ECO:0000256" key="1">
    <source>
        <dbReference type="SAM" id="MobiDB-lite"/>
    </source>
</evidence>
<protein>
    <recommendedName>
        <fullName evidence="5">Translation initiation factor IF-2</fullName>
    </recommendedName>
</protein>
<evidence type="ECO:0000313" key="4">
    <source>
        <dbReference type="Proteomes" id="UP000035955"/>
    </source>
</evidence>
<reference evidence="3 4" key="1">
    <citation type="submission" date="2015-03" db="EMBL/GenBank/DDBJ databases">
        <title>Genome sequencing of Methylobacterium variabile DSM 16961.</title>
        <authorList>
            <person name="Chaudhry V."/>
            <person name="Patil P.B."/>
        </authorList>
    </citation>
    <scope>NUCLEOTIDE SEQUENCE [LARGE SCALE GENOMIC DNA]</scope>
    <source>
        <strain evidence="3 4">DSM 16961</strain>
    </source>
</reference>